<accession>A0A1S2LUF5</accession>
<dbReference type="Proteomes" id="UP000180098">
    <property type="component" value="Unassembled WGS sequence"/>
</dbReference>
<name>A0A1S2LUF5_9BACI</name>
<organism evidence="1 2">
    <name type="scientific">Anaerobacillus arseniciselenatis</name>
    <dbReference type="NCBI Taxonomy" id="85682"/>
    <lineage>
        <taxon>Bacteria</taxon>
        <taxon>Bacillati</taxon>
        <taxon>Bacillota</taxon>
        <taxon>Bacilli</taxon>
        <taxon>Bacillales</taxon>
        <taxon>Bacillaceae</taxon>
        <taxon>Anaerobacillus</taxon>
    </lineage>
</organism>
<evidence type="ECO:0008006" key="3">
    <source>
        <dbReference type="Google" id="ProtNLM"/>
    </source>
</evidence>
<sequence length="215" mass="23424">MEMKKIKILGEGSSSGGEFEKVQVIGQGEIGGDVKAKITKITGECHIKGNALIDQYNLTGKGIIDGELECEEVKVIGDLTVTDSLKATIFNMRGFVTSNGNAEMEKMTIKGGFHIEGLMNVGELSVNLQVANSKVQEIGGENITIKSKSLFNKTYTLEAEIIEGDNIYLEYTTANVVRGNDVEIGPGCEIKFVEYRSTFKCSDKNTKKIAEVKQI</sequence>
<keyword evidence="2" id="KW-1185">Reference proteome</keyword>
<comment type="caution">
    <text evidence="1">The sequence shown here is derived from an EMBL/GenBank/DDBJ whole genome shotgun (WGS) entry which is preliminary data.</text>
</comment>
<dbReference type="EMBL" id="MLQQ01000002">
    <property type="protein sequence ID" value="OIJ15297.1"/>
    <property type="molecule type" value="Genomic_DNA"/>
</dbReference>
<reference evidence="1 2" key="1">
    <citation type="submission" date="2016-10" db="EMBL/GenBank/DDBJ databases">
        <title>Draft genome sequences of four alkaliphilic bacteria belonging to the Anaerobacillus genus.</title>
        <authorList>
            <person name="Bassil N.M."/>
            <person name="Lloyd J.R."/>
        </authorList>
    </citation>
    <scope>NUCLEOTIDE SEQUENCE [LARGE SCALE GENOMIC DNA]</scope>
    <source>
        <strain evidence="1 2">DSM 15340</strain>
    </source>
</reference>
<proteinExistence type="predicted"/>
<dbReference type="AlphaFoldDB" id="A0A1S2LUF5"/>
<evidence type="ECO:0000313" key="1">
    <source>
        <dbReference type="EMBL" id="OIJ15297.1"/>
    </source>
</evidence>
<gene>
    <name evidence="1" type="ORF">BKP35_04785</name>
</gene>
<evidence type="ECO:0000313" key="2">
    <source>
        <dbReference type="Proteomes" id="UP000180098"/>
    </source>
</evidence>
<protein>
    <recommendedName>
        <fullName evidence="3">Cytoplasmic protein</fullName>
    </recommendedName>
</protein>